<comment type="caution">
    <text evidence="2">The sequence shown here is derived from an EMBL/GenBank/DDBJ whole genome shotgun (WGS) entry which is preliminary data.</text>
</comment>
<gene>
    <name evidence="2" type="ORF">EH31_12210</name>
</gene>
<dbReference type="eggNOG" id="ENOG5033B9P">
    <property type="taxonomic scope" value="Bacteria"/>
</dbReference>
<proteinExistence type="predicted"/>
<protein>
    <recommendedName>
        <fullName evidence="4">Lipoprotein</fullName>
    </recommendedName>
</protein>
<dbReference type="AlphaFoldDB" id="A0A074MC27"/>
<dbReference type="EMBL" id="JMIW01000005">
    <property type="protein sequence ID" value="KEO89403.1"/>
    <property type="molecule type" value="Genomic_DNA"/>
</dbReference>
<keyword evidence="1" id="KW-0732">Signal</keyword>
<reference evidence="2 3" key="1">
    <citation type="submission" date="2014-04" db="EMBL/GenBank/DDBJ databases">
        <title>A comprehensive comparison of genomes of Erythrobacter spp. strains.</title>
        <authorList>
            <person name="Zheng Q."/>
        </authorList>
    </citation>
    <scope>NUCLEOTIDE SEQUENCE [LARGE SCALE GENOMIC DNA]</scope>
    <source>
        <strain evidence="2 3">DSM 6997</strain>
    </source>
</reference>
<dbReference type="OrthoDB" id="8482143at2"/>
<organism evidence="2 3">
    <name type="scientific">Erythrobacter longus</name>
    <dbReference type="NCBI Taxonomy" id="1044"/>
    <lineage>
        <taxon>Bacteria</taxon>
        <taxon>Pseudomonadati</taxon>
        <taxon>Pseudomonadota</taxon>
        <taxon>Alphaproteobacteria</taxon>
        <taxon>Sphingomonadales</taxon>
        <taxon>Erythrobacteraceae</taxon>
        <taxon>Erythrobacter/Porphyrobacter group</taxon>
        <taxon>Erythrobacter</taxon>
    </lineage>
</organism>
<evidence type="ECO:0000313" key="3">
    <source>
        <dbReference type="Proteomes" id="UP000027647"/>
    </source>
</evidence>
<dbReference type="STRING" id="1044.EH31_12210"/>
<sequence length="134" mass="14048">MRKGFAVICLSGLCLSACAGGAGGASTTARTTASAGTVPPPRILRGNGLESVIGKQATALTQRFGEARIDLSEGDARKLQFISETCVLDIFLYPLQPRSQPVATHIEARRRVGGESADRARCISEVERSSRSGG</sequence>
<feature type="chain" id="PRO_5001699168" description="Lipoprotein" evidence="1">
    <location>
        <begin position="20"/>
        <end position="134"/>
    </location>
</feature>
<evidence type="ECO:0000313" key="2">
    <source>
        <dbReference type="EMBL" id="KEO89403.1"/>
    </source>
</evidence>
<evidence type="ECO:0008006" key="4">
    <source>
        <dbReference type="Google" id="ProtNLM"/>
    </source>
</evidence>
<keyword evidence="3" id="KW-1185">Reference proteome</keyword>
<feature type="signal peptide" evidence="1">
    <location>
        <begin position="1"/>
        <end position="19"/>
    </location>
</feature>
<evidence type="ECO:0000256" key="1">
    <source>
        <dbReference type="SAM" id="SignalP"/>
    </source>
</evidence>
<dbReference type="Proteomes" id="UP000027647">
    <property type="component" value="Unassembled WGS sequence"/>
</dbReference>
<accession>A0A074MC27</accession>
<name>A0A074MC27_ERYLO</name>
<dbReference type="RefSeq" id="WP_034960544.1">
    <property type="nucleotide sequence ID" value="NZ_JMIW01000005.1"/>
</dbReference>